<reference evidence="1" key="1">
    <citation type="journal article" date="2020" name="Stud. Mycol.">
        <title>101 Dothideomycetes genomes: a test case for predicting lifestyles and emergence of pathogens.</title>
        <authorList>
            <person name="Haridas S."/>
            <person name="Albert R."/>
            <person name="Binder M."/>
            <person name="Bloem J."/>
            <person name="Labutti K."/>
            <person name="Salamov A."/>
            <person name="Andreopoulos B."/>
            <person name="Baker S."/>
            <person name="Barry K."/>
            <person name="Bills G."/>
            <person name="Bluhm B."/>
            <person name="Cannon C."/>
            <person name="Castanera R."/>
            <person name="Culley D."/>
            <person name="Daum C."/>
            <person name="Ezra D."/>
            <person name="Gonzalez J."/>
            <person name="Henrissat B."/>
            <person name="Kuo A."/>
            <person name="Liang C."/>
            <person name="Lipzen A."/>
            <person name="Lutzoni F."/>
            <person name="Magnuson J."/>
            <person name="Mondo S."/>
            <person name="Nolan M."/>
            <person name="Ohm R."/>
            <person name="Pangilinan J."/>
            <person name="Park H.-J."/>
            <person name="Ramirez L."/>
            <person name="Alfaro M."/>
            <person name="Sun H."/>
            <person name="Tritt A."/>
            <person name="Yoshinaga Y."/>
            <person name="Zwiers L.-H."/>
            <person name="Turgeon B."/>
            <person name="Goodwin S."/>
            <person name="Spatafora J."/>
            <person name="Crous P."/>
            <person name="Grigoriev I."/>
        </authorList>
    </citation>
    <scope>NUCLEOTIDE SEQUENCE</scope>
    <source>
        <strain evidence="1">CBS 130266</strain>
    </source>
</reference>
<dbReference type="AlphaFoldDB" id="A0A9P4NIY2"/>
<sequence>MMTSRENLPSHSFHAHRRYKKGVWTFKRHPPQPLRQVVELRRFQNAAYMLSGGWKQGSGLSSSVLASSWMQRKLSHAVNMPNGSTSNGSGLSSSTPARQHPHLLNAEKAFKRCLNADRGYKQGVRTFNLPYKHHLGRLGCRIHHQEWPPQEAVHAGRTPKPFRATPSMPILEKGDGVLKNKNAFFAGTLEADADAEAKSGNPVATASA</sequence>
<evidence type="ECO:0000313" key="1">
    <source>
        <dbReference type="EMBL" id="KAF2423013.1"/>
    </source>
</evidence>
<comment type="caution">
    <text evidence="1">The sequence shown here is derived from an EMBL/GenBank/DDBJ whole genome shotgun (WGS) entry which is preliminary data.</text>
</comment>
<proteinExistence type="predicted"/>
<dbReference type="Proteomes" id="UP000800235">
    <property type="component" value="Unassembled WGS sequence"/>
</dbReference>
<gene>
    <name evidence="1" type="ORF">EJ08DRAFT_462870</name>
</gene>
<keyword evidence="2" id="KW-1185">Reference proteome</keyword>
<accession>A0A9P4NIY2</accession>
<name>A0A9P4NIY2_9PEZI</name>
<evidence type="ECO:0000313" key="2">
    <source>
        <dbReference type="Proteomes" id="UP000800235"/>
    </source>
</evidence>
<protein>
    <submittedName>
        <fullName evidence="1">Uncharacterized protein</fullName>
    </submittedName>
</protein>
<organism evidence="1 2">
    <name type="scientific">Tothia fuscella</name>
    <dbReference type="NCBI Taxonomy" id="1048955"/>
    <lineage>
        <taxon>Eukaryota</taxon>
        <taxon>Fungi</taxon>
        <taxon>Dikarya</taxon>
        <taxon>Ascomycota</taxon>
        <taxon>Pezizomycotina</taxon>
        <taxon>Dothideomycetes</taxon>
        <taxon>Pleosporomycetidae</taxon>
        <taxon>Venturiales</taxon>
        <taxon>Cylindrosympodiaceae</taxon>
        <taxon>Tothia</taxon>
    </lineage>
</organism>
<dbReference type="EMBL" id="MU007086">
    <property type="protein sequence ID" value="KAF2423013.1"/>
    <property type="molecule type" value="Genomic_DNA"/>
</dbReference>